<reference evidence="9" key="2">
    <citation type="submission" date="2025-04" db="UniProtKB">
        <authorList>
            <consortium name="RefSeq"/>
        </authorList>
    </citation>
    <scope>IDENTIFICATION</scope>
    <source>
        <strain evidence="9">USDA-PBARC FA_bdor</strain>
        <tissue evidence="9">Whole organism</tissue>
    </source>
</reference>
<name>A0A0C9RLB2_9HYME</name>
<dbReference type="SUPFAM" id="SSF54695">
    <property type="entry name" value="POZ domain"/>
    <property type="match status" value="1"/>
</dbReference>
<evidence type="ECO:0000259" key="6">
    <source>
        <dbReference type="PROSITE" id="PS50097"/>
    </source>
</evidence>
<dbReference type="SMART" id="SM00225">
    <property type="entry name" value="BTB"/>
    <property type="match status" value="1"/>
</dbReference>
<organism evidence="7">
    <name type="scientific">Fopius arisanus</name>
    <dbReference type="NCBI Taxonomy" id="64838"/>
    <lineage>
        <taxon>Eukaryota</taxon>
        <taxon>Metazoa</taxon>
        <taxon>Ecdysozoa</taxon>
        <taxon>Arthropoda</taxon>
        <taxon>Hexapoda</taxon>
        <taxon>Insecta</taxon>
        <taxon>Pterygota</taxon>
        <taxon>Neoptera</taxon>
        <taxon>Endopterygota</taxon>
        <taxon>Hymenoptera</taxon>
        <taxon>Apocrita</taxon>
        <taxon>Ichneumonoidea</taxon>
        <taxon>Braconidae</taxon>
        <taxon>Opiinae</taxon>
        <taxon>Fopius</taxon>
    </lineage>
</organism>
<evidence type="ECO:0000256" key="4">
    <source>
        <dbReference type="ARBA" id="ARBA00023242"/>
    </source>
</evidence>
<accession>A0A9R1TZI9</accession>
<keyword evidence="8" id="KW-1185">Reference proteome</keyword>
<dbReference type="Pfam" id="PF00651">
    <property type="entry name" value="BTB"/>
    <property type="match status" value="1"/>
</dbReference>
<dbReference type="EMBL" id="GBYB01007706">
    <property type="protein sequence ID" value="JAG77473.1"/>
    <property type="molecule type" value="Transcribed_RNA"/>
</dbReference>
<evidence type="ECO:0000313" key="7">
    <source>
        <dbReference type="EMBL" id="JAG77473.1"/>
    </source>
</evidence>
<protein>
    <submittedName>
        <fullName evidence="9">Speckle-type POZ protein</fullName>
    </submittedName>
    <submittedName>
        <fullName evidence="7">Spop_1 protein</fullName>
    </submittedName>
</protein>
<evidence type="ECO:0000256" key="1">
    <source>
        <dbReference type="ARBA" id="ARBA00004123"/>
    </source>
</evidence>
<dbReference type="PROSITE" id="PS50097">
    <property type="entry name" value="BTB"/>
    <property type="match status" value="1"/>
</dbReference>
<gene>
    <name evidence="7" type="primary">spop_1</name>
    <name evidence="9" type="synonym">LOC105265954</name>
    <name evidence="7" type="ORF">g.14728</name>
</gene>
<dbReference type="Gene3D" id="1.25.40.420">
    <property type="match status" value="1"/>
</dbReference>
<dbReference type="InterPro" id="IPR056423">
    <property type="entry name" value="BACK_BPM_SPOP"/>
</dbReference>
<evidence type="ECO:0000256" key="2">
    <source>
        <dbReference type="ARBA" id="ARBA00010846"/>
    </source>
</evidence>
<comment type="similarity">
    <text evidence="2">Belongs to the Tdpoz family.</text>
</comment>
<dbReference type="KEGG" id="fas:105265954"/>
<evidence type="ECO:0000256" key="3">
    <source>
        <dbReference type="ARBA" id="ARBA00022786"/>
    </source>
</evidence>
<feature type="signal peptide" evidence="5">
    <location>
        <begin position="1"/>
        <end position="23"/>
    </location>
</feature>
<keyword evidence="3" id="KW-0833">Ubl conjugation pathway</keyword>
<keyword evidence="4" id="KW-0539">Nucleus</keyword>
<dbReference type="InterPro" id="IPR000210">
    <property type="entry name" value="BTB/POZ_dom"/>
</dbReference>
<dbReference type="GeneID" id="105265954"/>
<dbReference type="Pfam" id="PF24570">
    <property type="entry name" value="BACK_BPM_SPOP"/>
    <property type="match status" value="1"/>
</dbReference>
<dbReference type="Gene3D" id="3.30.710.10">
    <property type="entry name" value="Potassium Channel Kv1.1, Chain A"/>
    <property type="match status" value="1"/>
</dbReference>
<dbReference type="AlphaFoldDB" id="A0A0C9RLB2"/>
<dbReference type="PANTHER" id="PTHR24413">
    <property type="entry name" value="SPECKLE-TYPE POZ PROTEIN"/>
    <property type="match status" value="1"/>
</dbReference>
<evidence type="ECO:0000256" key="5">
    <source>
        <dbReference type="SAM" id="SignalP"/>
    </source>
</evidence>
<dbReference type="InterPro" id="IPR011333">
    <property type="entry name" value="SKP1/BTB/POZ_sf"/>
</dbReference>
<sequence length="372" mass="42050">MSPATLFVWFLAAVSISHSGGRAELFTISSSQYAVSDLQAEHLSYEWTIQNLTLMSKNKQCFQSPHFRTANKYLTWGLELCSDYIDSNRYNGYDNRYNGFIKLYTFPSKDSEDLIISGSLKLLNSENIIINEVFKSQSVGPEKPIKYPYSLSKSEVRVSSDFNSTVTVHCEIDMPLKAISKVIDGGKSQNQKTQRSELSRDYSVLLNQGNFSDMTIIVEGERLSAHKAILSARSPVFATLFDNSKNETTQVKIDNTEVAVVRAMLEYIYTGDVENLKEFLLIHELLATADKFKLFGLKSICGDILSKNLNAENVADVMVLSDVHGIDQLKKLTIEFIKKHFEDVMVTEGYKKLKEKSPALLMEILFSSDKRF</sequence>
<comment type="subcellular location">
    <subcellularLocation>
        <location evidence="1">Nucleus</location>
    </subcellularLocation>
</comment>
<reference evidence="7" key="1">
    <citation type="submission" date="2015-01" db="EMBL/GenBank/DDBJ databases">
        <title>Transcriptome Assembly of Fopius arisanus.</title>
        <authorList>
            <person name="Geib S."/>
        </authorList>
    </citation>
    <scope>NUCLEOTIDE SEQUENCE</scope>
</reference>
<keyword evidence="5" id="KW-0732">Signal</keyword>
<evidence type="ECO:0000313" key="9">
    <source>
        <dbReference type="RefSeq" id="XP_011302108.1"/>
    </source>
</evidence>
<feature type="chain" id="PRO_5044541759" evidence="5">
    <location>
        <begin position="24"/>
        <end position="372"/>
    </location>
</feature>
<dbReference type="RefSeq" id="XP_011302108.1">
    <property type="nucleotide sequence ID" value="XM_011303806.1"/>
</dbReference>
<proteinExistence type="inferred from homology"/>
<feature type="domain" description="BTB" evidence="6">
    <location>
        <begin position="212"/>
        <end position="277"/>
    </location>
</feature>
<accession>A0A0C9RLB2</accession>
<dbReference type="Proteomes" id="UP000694866">
    <property type="component" value="Unplaced"/>
</dbReference>
<dbReference type="GO" id="GO:0005634">
    <property type="term" value="C:nucleus"/>
    <property type="evidence" value="ECO:0007669"/>
    <property type="project" value="UniProtKB-SubCell"/>
</dbReference>
<evidence type="ECO:0000313" key="8">
    <source>
        <dbReference type="Proteomes" id="UP000694866"/>
    </source>
</evidence>
<dbReference type="OrthoDB" id="10249567at2759"/>